<sequence length="263" mass="31009">MVLKKQSSFLLNIFFCFSWFLFYRHAFCYPDIHSLVQHIANESEKMARLIHNCSFKEDVHLEKLDHKWNPYSTTDIHFFIGPGGSPLNLEKYPLKERKLILSEARVAREAIETLFSLHQAVHRFNLKLVGEESSPDGQSYYIIDFVPRKNIPYRTRMEKVCNFLSGRLKVHKKDFSVCEARVNLTEPVDLFWFLARLEKLSFFYVSQSLPEGNFPGIIDFLYHLTLPFKSIKEHEMIKISEYHMLQQHLTTTSNNEKLKKDGL</sequence>
<dbReference type="RefSeq" id="WP_208527677.1">
    <property type="nucleotide sequence ID" value="NZ_LXQC01000113.1"/>
</dbReference>
<name>A0A4Y8PG10_9BACT</name>
<keyword evidence="2" id="KW-1185">Reference proteome</keyword>
<comment type="caution">
    <text evidence="1">The sequence shown here is derived from an EMBL/GenBank/DDBJ whole genome shotgun (WGS) entry which is preliminary data.</text>
</comment>
<dbReference type="EMBL" id="LXQC01000113">
    <property type="protein sequence ID" value="TFE70558.1"/>
    <property type="molecule type" value="Genomic_DNA"/>
</dbReference>
<proteinExistence type="predicted"/>
<gene>
    <name evidence="1" type="ORF">A7Q10_05595</name>
</gene>
<dbReference type="AlphaFoldDB" id="A0A4Y8PG10"/>
<evidence type="ECO:0000313" key="2">
    <source>
        <dbReference type="Proteomes" id="UP000297713"/>
    </source>
</evidence>
<dbReference type="Proteomes" id="UP000297713">
    <property type="component" value="Unassembled WGS sequence"/>
</dbReference>
<organism evidence="1 2">
    <name type="scientific">Methylacidiphilum caldifontis</name>
    <dbReference type="NCBI Taxonomy" id="2795386"/>
    <lineage>
        <taxon>Bacteria</taxon>
        <taxon>Pseudomonadati</taxon>
        <taxon>Verrucomicrobiota</taxon>
        <taxon>Methylacidiphilae</taxon>
        <taxon>Methylacidiphilales</taxon>
        <taxon>Methylacidiphilaceae</taxon>
        <taxon>Methylacidiphilum (ex Ratnadevi et al. 2023)</taxon>
    </lineage>
</organism>
<reference evidence="1 2" key="1">
    <citation type="submission" date="2016-05" db="EMBL/GenBank/DDBJ databases">
        <title>Diversity and Homogeneity among Thermoacidophilic Verrucomicrobia Methanotrophs Linked with Geographical Origin.</title>
        <authorList>
            <person name="Erikstad H.-A."/>
            <person name="Smestad N.B."/>
            <person name="Ceballos R.M."/>
            <person name="Birkeland N.-K."/>
        </authorList>
    </citation>
    <scope>NUCLEOTIDE SEQUENCE [LARGE SCALE GENOMIC DNA]</scope>
    <source>
        <strain evidence="1 2">Phi</strain>
    </source>
</reference>
<accession>A0A4Y8PG10</accession>
<protein>
    <submittedName>
        <fullName evidence="1">Uncharacterized protein</fullName>
    </submittedName>
</protein>
<evidence type="ECO:0000313" key="1">
    <source>
        <dbReference type="EMBL" id="TFE70558.1"/>
    </source>
</evidence>